<gene>
    <name evidence="3" type="ORF">PAT3040_01713</name>
</gene>
<evidence type="ECO:0000259" key="1">
    <source>
        <dbReference type="Pfam" id="PF04685"/>
    </source>
</evidence>
<organism evidence="3 4">
    <name type="scientific">Paenibacillus agaridevorans</name>
    <dbReference type="NCBI Taxonomy" id="171404"/>
    <lineage>
        <taxon>Bacteria</taxon>
        <taxon>Bacillati</taxon>
        <taxon>Bacillota</taxon>
        <taxon>Bacilli</taxon>
        <taxon>Bacillales</taxon>
        <taxon>Paenibacillaceae</taxon>
        <taxon>Paenibacillus</taxon>
    </lineage>
</organism>
<reference evidence="3 4" key="1">
    <citation type="submission" date="2017-08" db="EMBL/GenBank/DDBJ databases">
        <title>Substantial Increase in Enzyme Production by Combined Drug-Resistance Mutations in Paenibacillus agaridevorans.</title>
        <authorList>
            <person name="Tanaka Y."/>
            <person name="Funane K."/>
            <person name="Hosaka T."/>
            <person name="Shiwa Y."/>
            <person name="Fujita N."/>
            <person name="Miyazaki T."/>
            <person name="Yoshikawa H."/>
            <person name="Murakami K."/>
            <person name="Kasahara K."/>
            <person name="Inaoka T."/>
            <person name="Hiraga Y."/>
            <person name="Ochi K."/>
        </authorList>
    </citation>
    <scope>NUCLEOTIDE SEQUENCE [LARGE SCALE GENOMIC DNA]</scope>
    <source>
        <strain evidence="3 4">T-3040</strain>
    </source>
</reference>
<comment type="caution">
    <text evidence="3">The sequence shown here is derived from an EMBL/GenBank/DDBJ whole genome shotgun (WGS) entry which is preliminary data.</text>
</comment>
<evidence type="ECO:0000313" key="4">
    <source>
        <dbReference type="Proteomes" id="UP000245202"/>
    </source>
</evidence>
<accession>A0A2R5EM33</accession>
<protein>
    <recommendedName>
        <fullName evidence="5">Glycosyl-hydrolase family 116 catalytic region domain-containing protein</fullName>
    </recommendedName>
</protein>
<proteinExistence type="predicted"/>
<dbReference type="InterPro" id="IPR012341">
    <property type="entry name" value="6hp_glycosidase-like_sf"/>
</dbReference>
<dbReference type="InterPro" id="IPR006775">
    <property type="entry name" value="GH116_catalytic"/>
</dbReference>
<dbReference type="EMBL" id="BDQX01000078">
    <property type="protein sequence ID" value="GBG07165.1"/>
    <property type="molecule type" value="Genomic_DNA"/>
</dbReference>
<name>A0A2R5EM33_9BACL</name>
<feature type="domain" description="Glycosyl-hydrolase family 116 catalytic region" evidence="1">
    <location>
        <begin position="473"/>
        <end position="745"/>
    </location>
</feature>
<dbReference type="InterPro" id="IPR024462">
    <property type="entry name" value="GH116_N"/>
</dbReference>
<evidence type="ECO:0000259" key="2">
    <source>
        <dbReference type="Pfam" id="PF12215"/>
    </source>
</evidence>
<dbReference type="Pfam" id="PF04685">
    <property type="entry name" value="DUF608"/>
    <property type="match status" value="1"/>
</dbReference>
<feature type="domain" description="Glycosyl-hydrolase family 116 N-terminal" evidence="2">
    <location>
        <begin position="29"/>
        <end position="356"/>
    </location>
</feature>
<dbReference type="Proteomes" id="UP000245202">
    <property type="component" value="Unassembled WGS sequence"/>
</dbReference>
<dbReference type="PANTHER" id="PTHR12654:SF0">
    <property type="entry name" value="NON-LYSOSOMAL GLUCOSYLCERAMIDASE"/>
    <property type="match status" value="1"/>
</dbReference>
<dbReference type="PANTHER" id="PTHR12654">
    <property type="entry name" value="BILE ACID BETA-GLUCOSIDASE-RELATED"/>
    <property type="match status" value="1"/>
</dbReference>
<dbReference type="Pfam" id="PF12215">
    <property type="entry name" value="Glyco_hydr_116N"/>
    <property type="match status" value="1"/>
</dbReference>
<sequence length="820" mass="92972">MYPYSEQELLAQASQRTFPGRATEAKFLLGGIGTGNLSVGSRGQLCDWEIFNKQGKGNKLPYTFFAIRTQQDGQPPIAKVIESQLEGAFSYACGFHTSELAGLPRFAASEMKGEYPFVTVDLLDDALPVQVQMEAFTPFIPLNADDSGIPAAMIRYKLTNRANNPVDVTIAGSLANVVGLEQMDKHANVKLAEQVRNQFRQGENVSGLYYDAPGLNEDHRTYGSMALMTSTPMEQVTVKEAWLDGFWSDGIHDFWDDFCEDGLLQFRSEAHGQRGRLMNKSKLRIGSLGVKRTLEAGESYTFEFAISWHFPNRPKWWEGGNTFKDDGRREIEKNYYTHLFANAWDAGTYLLNNLPRLEQHSRNFHRALFGSTLPGYVLEALSSNITVLRSTTCFRIFNGTFLGWEGGLDQGGSCEGSCTHVWNYAQTLAFLFPDLERSMRRVEFLLETDEQGSMAFRTNQVLGGDRWDMIPATDGQLGTIVRLYREWKLSGDDAFLQEVWGKASLALDFAFRYWDSDGDFVLDSEQHNTYDIEFHGPNSHSNSMFYASLKAGMEMAQYLRDDERAERYKSAFEKGSHKMDELLWGGEYYVQQLDDIDEYRYQYGTGCLSDQILGQWMAHVAGLGYILPEDHVKKTIQSIFKYNFRSTLSEHHNVQRTFALNDESGLLLCSWPNGGRPKLPFVYADEVWTGIEYQVAAHLIYEGFVQEGLSLVKAVRDRHDGYKRNPWNEVECGHHYARSMASWALLTSLSGYSFDMVNRTLSFAPRINEEQFSCFWSTGTAWGVYNQTINTATGEKDWSIDVLYGEISNVSVNGAQKKVD</sequence>
<dbReference type="GO" id="GO:0005975">
    <property type="term" value="P:carbohydrate metabolic process"/>
    <property type="evidence" value="ECO:0007669"/>
    <property type="project" value="InterPro"/>
</dbReference>
<keyword evidence="4" id="KW-1185">Reference proteome</keyword>
<dbReference type="AlphaFoldDB" id="A0A2R5EM33"/>
<evidence type="ECO:0008006" key="5">
    <source>
        <dbReference type="Google" id="ProtNLM"/>
    </source>
</evidence>
<dbReference type="GO" id="GO:0004553">
    <property type="term" value="F:hydrolase activity, hydrolyzing O-glycosyl compounds"/>
    <property type="evidence" value="ECO:0007669"/>
    <property type="project" value="InterPro"/>
</dbReference>
<dbReference type="SUPFAM" id="SSF48208">
    <property type="entry name" value="Six-hairpin glycosidases"/>
    <property type="match status" value="1"/>
</dbReference>
<dbReference type="InterPro" id="IPR052566">
    <property type="entry name" value="Non-lysos_glucosylceramidase"/>
</dbReference>
<dbReference type="Gene3D" id="1.50.10.10">
    <property type="match status" value="1"/>
</dbReference>
<evidence type="ECO:0000313" key="3">
    <source>
        <dbReference type="EMBL" id="GBG07165.1"/>
    </source>
</evidence>
<dbReference type="InterPro" id="IPR008928">
    <property type="entry name" value="6-hairpin_glycosidase_sf"/>
</dbReference>
<dbReference type="RefSeq" id="WP_108992276.1">
    <property type="nucleotide sequence ID" value="NZ_BDQX01000078.1"/>
</dbReference>